<keyword evidence="4" id="KW-0812">Transmembrane</keyword>
<evidence type="ECO:0000256" key="3">
    <source>
        <dbReference type="ARBA" id="ARBA00023163"/>
    </source>
</evidence>
<dbReference type="Gene3D" id="1.10.10.60">
    <property type="entry name" value="Homeodomain-like"/>
    <property type="match status" value="2"/>
</dbReference>
<dbReference type="EMBL" id="WHNZ01000085">
    <property type="protein sequence ID" value="NOV04620.1"/>
    <property type="molecule type" value="Genomic_DNA"/>
</dbReference>
<evidence type="ECO:0000313" key="6">
    <source>
        <dbReference type="EMBL" id="NOV04620.1"/>
    </source>
</evidence>
<keyword evidence="2" id="KW-0238">DNA-binding</keyword>
<dbReference type="RefSeq" id="WP_171687419.1">
    <property type="nucleotide sequence ID" value="NZ_WHNZ01000085.1"/>
</dbReference>
<keyword evidence="4" id="KW-0472">Membrane</keyword>
<dbReference type="Pfam" id="PF12833">
    <property type="entry name" value="HTH_18"/>
    <property type="match status" value="1"/>
</dbReference>
<dbReference type="PANTHER" id="PTHR43280">
    <property type="entry name" value="ARAC-FAMILY TRANSCRIPTIONAL REGULATOR"/>
    <property type="match status" value="1"/>
</dbReference>
<dbReference type="InterPro" id="IPR018062">
    <property type="entry name" value="HTH_AraC-typ_CS"/>
</dbReference>
<gene>
    <name evidence="6" type="ORF">GC097_32085</name>
</gene>
<feature type="domain" description="HTH araC/xylS-type" evidence="5">
    <location>
        <begin position="668"/>
        <end position="765"/>
    </location>
</feature>
<dbReference type="InterPro" id="IPR018060">
    <property type="entry name" value="HTH_AraC"/>
</dbReference>
<keyword evidence="7" id="KW-1185">Reference proteome</keyword>
<dbReference type="SMART" id="SM00342">
    <property type="entry name" value="HTH_ARAC"/>
    <property type="match status" value="1"/>
</dbReference>
<dbReference type="Pfam" id="PF17853">
    <property type="entry name" value="GGDEF_2"/>
    <property type="match status" value="1"/>
</dbReference>
<evidence type="ECO:0000256" key="1">
    <source>
        <dbReference type="ARBA" id="ARBA00023015"/>
    </source>
</evidence>
<feature type="transmembrane region" description="Helical" evidence="4">
    <location>
        <begin position="295"/>
        <end position="317"/>
    </location>
</feature>
<dbReference type="SUPFAM" id="SSF46689">
    <property type="entry name" value="Homeodomain-like"/>
    <property type="match status" value="2"/>
</dbReference>
<dbReference type="Proteomes" id="UP000618579">
    <property type="component" value="Unassembled WGS sequence"/>
</dbReference>
<dbReference type="PANTHER" id="PTHR43280:SF10">
    <property type="entry name" value="REGULATORY PROTEIN POCR"/>
    <property type="match status" value="1"/>
</dbReference>
<dbReference type="InterPro" id="IPR009057">
    <property type="entry name" value="Homeodomain-like_sf"/>
</dbReference>
<evidence type="ECO:0000313" key="7">
    <source>
        <dbReference type="Proteomes" id="UP000618579"/>
    </source>
</evidence>
<name>A0ABX2A0V9_9BACL</name>
<dbReference type="PROSITE" id="PS00041">
    <property type="entry name" value="HTH_ARAC_FAMILY_1"/>
    <property type="match status" value="1"/>
</dbReference>
<protein>
    <submittedName>
        <fullName evidence="6">AraC family transcriptional regulator</fullName>
    </submittedName>
</protein>
<proteinExistence type="predicted"/>
<organism evidence="6 7">
    <name type="scientific">Paenibacillus planticolens</name>
    <dbReference type="NCBI Taxonomy" id="2654976"/>
    <lineage>
        <taxon>Bacteria</taxon>
        <taxon>Bacillati</taxon>
        <taxon>Bacillota</taxon>
        <taxon>Bacilli</taxon>
        <taxon>Bacillales</taxon>
        <taxon>Paenibacillaceae</taxon>
        <taxon>Paenibacillus</taxon>
    </lineage>
</organism>
<dbReference type="PROSITE" id="PS01124">
    <property type="entry name" value="HTH_ARAC_FAMILY_2"/>
    <property type="match status" value="1"/>
</dbReference>
<sequence length="769" mass="87731">MRKVLERSWKRFFQHKTFFRNMVTLALFATIVPVLAVGFGSYLFSASAMQKEVNQSNVRILNNVSSSIDSTLDRIQNNAIQMMLGSFFSSNLTELKNTNYTGFYSSMSREMSALQNGNKEVSDVAMYVPDEGYLISSFYGGRRIESDQQRESLRKEIDSEDQIKWVTGPYPNLPGYNVNGVTFISKVPLLAKEPAGLLFIHIDEALFKDIMERFVSYNGEQMYILNAQGDLITSTGGELVPEGLLDLVAQKRSEPRFTFEVNGTDYMITPITSAYNKWQYINLVPVKELSAKSNGIALITLVIVAICLVLGSLIAFWGTRRVYRPIQNLVSQVKAGQVYDTETDEVGFMRRRWMELSSEASELQQQLRDQLPLIREIFALQLLQGRFLHYSEEQLDVMLRRYDVPAGLENCIFVLAYDLQPERPARFQESDHDLIVFAVKNIVDDLLRSHNRKGIIINLLNDQVAVWLFYEQESAESGSSGVKAFIERLRGLVSDYLHLPVTIGMSGQSDLISDVPELYEEAVMAVRSRILVGDNQVIAHTGGSESELHYRYPLEIETHFENSLQIGDKQEAERMLDEFARSMQEAVHKPELIQISYYRLLTAAIRTAYLLGADSARLLDEAESDPYTQIRKISTIRELNEWFKAELVTPITTYVLGKQHQEHELLIHKVVRFIEDNYHFDLSLDQCAQICGLSPHYLSKQFKKTMDVSFIEFLTKLRIDKAIDLLRTTNLSVSDVAEKVGYQPKNFIRVFKKHTGVTPGQFRGTDIAN</sequence>
<comment type="caution">
    <text evidence="6">The sequence shown here is derived from an EMBL/GenBank/DDBJ whole genome shotgun (WGS) entry which is preliminary data.</text>
</comment>
<feature type="transmembrane region" description="Helical" evidence="4">
    <location>
        <begin position="21"/>
        <end position="44"/>
    </location>
</feature>
<evidence type="ECO:0000256" key="4">
    <source>
        <dbReference type="SAM" id="Phobius"/>
    </source>
</evidence>
<keyword evidence="4" id="KW-1133">Transmembrane helix</keyword>
<evidence type="ECO:0000259" key="5">
    <source>
        <dbReference type="PROSITE" id="PS01124"/>
    </source>
</evidence>
<keyword evidence="1" id="KW-0805">Transcription regulation</keyword>
<keyword evidence="3" id="KW-0804">Transcription</keyword>
<reference evidence="6 7" key="1">
    <citation type="submission" date="2019-10" db="EMBL/GenBank/DDBJ databases">
        <title>Description of Paenibacillus pedi sp. nov.</title>
        <authorList>
            <person name="Carlier A."/>
            <person name="Qi S."/>
        </authorList>
    </citation>
    <scope>NUCLEOTIDE SEQUENCE [LARGE SCALE GENOMIC DNA]</scope>
    <source>
        <strain evidence="6 7">LMG 31457</strain>
    </source>
</reference>
<dbReference type="InterPro" id="IPR041522">
    <property type="entry name" value="CdaR_GGDEF"/>
</dbReference>
<accession>A0ABX2A0V9</accession>
<evidence type="ECO:0000256" key="2">
    <source>
        <dbReference type="ARBA" id="ARBA00023125"/>
    </source>
</evidence>